<feature type="domain" description="Putative oxidoreductase/dehydrogenase Rossmann-like" evidence="1">
    <location>
        <begin position="34"/>
        <end position="148"/>
    </location>
</feature>
<dbReference type="Pfam" id="PF10728">
    <property type="entry name" value="DUF2520"/>
    <property type="match status" value="1"/>
</dbReference>
<dbReference type="EMBL" id="VSSQ01004558">
    <property type="protein sequence ID" value="MPM25699.1"/>
    <property type="molecule type" value="Genomic_DNA"/>
</dbReference>
<dbReference type="Pfam" id="PF10727">
    <property type="entry name" value="Rossmann-like"/>
    <property type="match status" value="1"/>
</dbReference>
<dbReference type="Gene3D" id="3.40.50.720">
    <property type="entry name" value="NAD(P)-binding Rossmann-like Domain"/>
    <property type="match status" value="1"/>
</dbReference>
<gene>
    <name evidence="3" type="ORF">SDC9_72199</name>
</gene>
<dbReference type="PRINTS" id="PR00411">
    <property type="entry name" value="PNDRDTASEI"/>
</dbReference>
<feature type="domain" description="DUF2520" evidence="2">
    <location>
        <begin position="166"/>
        <end position="290"/>
    </location>
</feature>
<evidence type="ECO:0008006" key="4">
    <source>
        <dbReference type="Google" id="ProtNLM"/>
    </source>
</evidence>
<dbReference type="PANTHER" id="PTHR40459:SF1">
    <property type="entry name" value="CONSERVED HYPOTHETICAL ALANINE AND LEUCINE RICH PROTEIN"/>
    <property type="match status" value="1"/>
</dbReference>
<dbReference type="Gene3D" id="1.10.1040.20">
    <property type="entry name" value="ProC-like, C-terminal domain"/>
    <property type="match status" value="1"/>
</dbReference>
<comment type="caution">
    <text evidence="3">The sequence shown here is derived from an EMBL/GenBank/DDBJ whole genome shotgun (WGS) entry which is preliminary data.</text>
</comment>
<dbReference type="SUPFAM" id="SSF48179">
    <property type="entry name" value="6-phosphogluconate dehydrogenase C-terminal domain-like"/>
    <property type="match status" value="1"/>
</dbReference>
<dbReference type="InterPro" id="IPR037108">
    <property type="entry name" value="TM1727-like_C_sf"/>
</dbReference>
<accession>A0A644YBM8</accession>
<dbReference type="InterPro" id="IPR008927">
    <property type="entry name" value="6-PGluconate_DH-like_C_sf"/>
</dbReference>
<organism evidence="3">
    <name type="scientific">bioreactor metagenome</name>
    <dbReference type="NCBI Taxonomy" id="1076179"/>
    <lineage>
        <taxon>unclassified sequences</taxon>
        <taxon>metagenomes</taxon>
        <taxon>ecological metagenomes</taxon>
    </lineage>
</organism>
<protein>
    <recommendedName>
        <fullName evidence="4">DUF2520 domain-containing protein</fullName>
    </recommendedName>
</protein>
<dbReference type="InterPro" id="IPR019665">
    <property type="entry name" value="OxRdtase/DH_put_Rossmann_dom"/>
</dbReference>
<dbReference type="PANTHER" id="PTHR40459">
    <property type="entry name" value="CONSERVED HYPOTHETICAL ALANINE AND LEUCINE RICH PROTEIN"/>
    <property type="match status" value="1"/>
</dbReference>
<dbReference type="InterPro" id="IPR018931">
    <property type="entry name" value="DUF2520"/>
</dbReference>
<reference evidence="3" key="1">
    <citation type="submission" date="2019-08" db="EMBL/GenBank/DDBJ databases">
        <authorList>
            <person name="Kucharzyk K."/>
            <person name="Murdoch R.W."/>
            <person name="Higgins S."/>
            <person name="Loffler F."/>
        </authorList>
    </citation>
    <scope>NUCLEOTIDE SEQUENCE</scope>
</reference>
<dbReference type="InterPro" id="IPR036291">
    <property type="entry name" value="NAD(P)-bd_dom_sf"/>
</dbReference>
<evidence type="ECO:0000259" key="1">
    <source>
        <dbReference type="Pfam" id="PF10727"/>
    </source>
</evidence>
<evidence type="ECO:0000259" key="2">
    <source>
        <dbReference type="Pfam" id="PF10728"/>
    </source>
</evidence>
<evidence type="ECO:0000313" key="3">
    <source>
        <dbReference type="EMBL" id="MPM25699.1"/>
    </source>
</evidence>
<sequence>MGSIGRAAPDFEFKYFRYIFHFRYHHYLKEVISIRIGFIGAGKVGFSLGKYFAEKGLEVSGYYSKSPDSSKEASVFTGTRHFLNIGDLINHSDILFITTPDDEIYNIWLKIKEFNIRGKAICHTSGSLSSNIFSHIEKSDAYAYSIHPIFPISHKYESYKSLKEAWFTIEGHKKYMKDLMEIFKSLGNNILPIKTQDKALYHLASVTVSNIFCGLISRASGYLKEYGFEEKEAIDALFPLIIYNINNIRSLGLTEALTGPVERGDLNTIKNHVNSMPAEHVGTYKDLSKEILSLAKEKNPNRDYGKLDEYLGE</sequence>
<dbReference type="AlphaFoldDB" id="A0A644YBM8"/>
<dbReference type="SUPFAM" id="SSF51735">
    <property type="entry name" value="NAD(P)-binding Rossmann-fold domains"/>
    <property type="match status" value="1"/>
</dbReference>
<proteinExistence type="predicted"/>
<name>A0A644YBM8_9ZZZZ</name>